<reference evidence="1" key="1">
    <citation type="submission" date="2024-07" db="EMBL/GenBank/DDBJ databases">
        <authorList>
            <person name="Li X.-J."/>
            <person name="Wang X."/>
        </authorList>
    </citation>
    <scope>NUCLEOTIDE SEQUENCE</scope>
    <source>
        <strain evidence="1">HSP-536</strain>
    </source>
</reference>
<accession>A0AB39V4V2</accession>
<organism evidence="1">
    <name type="scientific">Leptotrichia alba</name>
    <dbReference type="NCBI Taxonomy" id="3239304"/>
    <lineage>
        <taxon>Bacteria</taxon>
        <taxon>Fusobacteriati</taxon>
        <taxon>Fusobacteriota</taxon>
        <taxon>Fusobacteriia</taxon>
        <taxon>Fusobacteriales</taxon>
        <taxon>Leptotrichiaceae</taxon>
        <taxon>Leptotrichia</taxon>
    </lineage>
</organism>
<sequence length="177" mass="20450">MKSKLFNRIVLFLMFLMVVFSVRADKKYSSGIGDHLMSLYEYPVKGYEKYGKINRIRYKGDYYDPVNYPDHGIKFVVHQDGVRVKVEQVEYIGEDNGSRYETLGTLFEISPLKGKLYAFDGVLPEGAATQRMTVEYKGKKIKYYLDYGSRLIMTDEEEGPEDTEVVELFSGDEGDRL</sequence>
<evidence type="ECO:0000313" key="1">
    <source>
        <dbReference type="EMBL" id="XDU62796.1"/>
    </source>
</evidence>
<name>A0AB39V4V2_9FUSO</name>
<dbReference type="KEGG" id="lala:AB8B28_02780"/>
<protein>
    <submittedName>
        <fullName evidence="1">Uncharacterized protein</fullName>
    </submittedName>
</protein>
<proteinExistence type="predicted"/>
<dbReference type="AlphaFoldDB" id="A0AB39V4V2"/>
<dbReference type="EMBL" id="CP165647">
    <property type="protein sequence ID" value="XDU62796.1"/>
    <property type="molecule type" value="Genomic_DNA"/>
</dbReference>
<dbReference type="RefSeq" id="WP_369716664.1">
    <property type="nucleotide sequence ID" value="NZ_CP165647.1"/>
</dbReference>
<gene>
    <name evidence="1" type="ORF">AB8B28_02780</name>
</gene>